<evidence type="ECO:0000256" key="14">
    <source>
        <dbReference type="PROSITE-ProRule" id="PRU01360"/>
    </source>
</evidence>
<dbReference type="InterPro" id="IPR000531">
    <property type="entry name" value="Beta-barrel_TonB"/>
</dbReference>
<evidence type="ECO:0000256" key="8">
    <source>
        <dbReference type="ARBA" id="ARBA00023004"/>
    </source>
</evidence>
<gene>
    <name evidence="20" type="ORF">EV675_3279</name>
</gene>
<sequence length="709" mass="77329">MHTVSRHPTLALALSLAFAAQAAADEPAKGQDPTPQAAQQLPTISVTATGESATLHDLEAPVNAGALGNLTQLDTPFSTTVVTRGDLDDRPIVKLGDLFATDASVSDNSGAHGAWASYLTVRGLQLDWQNAFRIDGKPFLSYATTPPYEHFEQVELLKGASGFMYGFGSPGGIVNYVTKRPTAQPVRSVSLGFSSDNVWRQHVDLGGRAGEDDRFGYRLNATHEEGDLYNGGSLKRNAVSLALDLKLTDRLTWDFQSLYQNKKVVGQEPTINTSRLAGTVLPRPVRDNDRTLVGDGTFVNNEFQFHSTGLTYRLAPDWKLSTSYSHSSTRTRRSESVLFLTDSGGNYQDVRSDYAERYAYDQWQAMVQGGFATGALEHQVVLGTSWQQQKNDYSLNSVYQQMGTGSLGSQNVISYHPQGGLDLYRAGEITQKALFASDTVKLSDRWSVLAGVRYTKFRQEGYTPDGATSALYDKSSVTPTVAVMFKPDARTMAYASYVESLEQGATVGNAYANRGQTLGPLTSKQYEVGVKTEHSGWAATAALFRIERGAEYANAGNVLVQDGLSVYQGLELGASKRTGAWTVGGNLMLLDSEYRKGSDYNGKRVAGAPRFVAAGQVVYSVPQVQGLKLRADFKYTGSTMLRPANDVKVSGYTIMNVGASYETRLGGYDTIFRAAITNLADKRYWEFQYADYVKPGYPRALALGMTLKF</sequence>
<comment type="caution">
    <text evidence="20">The sequence shown here is derived from an EMBL/GenBank/DDBJ whole genome shotgun (WGS) entry which is preliminary data.</text>
</comment>
<keyword evidence="6 14" id="KW-0812">Transmembrane</keyword>
<dbReference type="PANTHER" id="PTHR32552:SF82">
    <property type="entry name" value="FCUA PROTEIN"/>
    <property type="match status" value="1"/>
</dbReference>
<dbReference type="InterPro" id="IPR037066">
    <property type="entry name" value="Plug_dom_sf"/>
</dbReference>
<dbReference type="NCBIfam" id="TIGR01783">
    <property type="entry name" value="TonB-siderophor"/>
    <property type="match status" value="1"/>
</dbReference>
<reference evidence="20 21" key="1">
    <citation type="submission" date="2019-02" db="EMBL/GenBank/DDBJ databases">
        <title>Genomic Encyclopedia of Type Strains, Phase IV (KMG-IV): sequencing the most valuable type-strain genomes for metagenomic binning, comparative biology and taxonomic classification.</title>
        <authorList>
            <person name="Goeker M."/>
        </authorList>
    </citation>
    <scope>NUCLEOTIDE SEQUENCE [LARGE SCALE GENOMIC DNA]</scope>
    <source>
        <strain evidence="20 21">K24</strain>
    </source>
</reference>
<dbReference type="GO" id="GO:0038023">
    <property type="term" value="F:signaling receptor activity"/>
    <property type="evidence" value="ECO:0007669"/>
    <property type="project" value="InterPro"/>
</dbReference>
<evidence type="ECO:0000256" key="10">
    <source>
        <dbReference type="ARBA" id="ARBA00023077"/>
    </source>
</evidence>
<dbReference type="Gene3D" id="2.40.170.20">
    <property type="entry name" value="TonB-dependent receptor, beta-barrel domain"/>
    <property type="match status" value="1"/>
</dbReference>
<feature type="chain" id="PRO_5020872584" evidence="17">
    <location>
        <begin position="23"/>
        <end position="709"/>
    </location>
</feature>
<dbReference type="RefSeq" id="WP_165404630.1">
    <property type="nucleotide sequence ID" value="NZ_SGXC01000002.1"/>
</dbReference>
<dbReference type="GO" id="GO:0015344">
    <property type="term" value="F:siderophore uptake transmembrane transporter activity"/>
    <property type="evidence" value="ECO:0007669"/>
    <property type="project" value="TreeGrafter"/>
</dbReference>
<keyword evidence="9" id="KW-0406">Ion transport</keyword>
<feature type="signal peptide" evidence="17">
    <location>
        <begin position="1"/>
        <end position="22"/>
    </location>
</feature>
<dbReference type="Pfam" id="PF00593">
    <property type="entry name" value="TonB_dep_Rec_b-barrel"/>
    <property type="match status" value="1"/>
</dbReference>
<evidence type="ECO:0000256" key="11">
    <source>
        <dbReference type="ARBA" id="ARBA00023136"/>
    </source>
</evidence>
<evidence type="ECO:0000256" key="5">
    <source>
        <dbReference type="ARBA" id="ARBA00022496"/>
    </source>
</evidence>
<protein>
    <submittedName>
        <fullName evidence="20">Iron complex outermembrane receptor protein</fullName>
    </submittedName>
</protein>
<evidence type="ECO:0000256" key="4">
    <source>
        <dbReference type="ARBA" id="ARBA00022452"/>
    </source>
</evidence>
<dbReference type="InterPro" id="IPR010917">
    <property type="entry name" value="TonB_rcpt_CS"/>
</dbReference>
<evidence type="ECO:0000256" key="9">
    <source>
        <dbReference type="ARBA" id="ARBA00023065"/>
    </source>
</evidence>
<evidence type="ECO:0000313" key="20">
    <source>
        <dbReference type="EMBL" id="RZS80667.1"/>
    </source>
</evidence>
<feature type="domain" description="TonB-dependent receptor-like beta-barrel" evidence="18">
    <location>
        <begin position="287"/>
        <end position="679"/>
    </location>
</feature>
<feature type="domain" description="TonB-dependent receptor plug" evidence="19">
    <location>
        <begin position="72"/>
        <end position="173"/>
    </location>
</feature>
<dbReference type="PANTHER" id="PTHR32552">
    <property type="entry name" value="FERRICHROME IRON RECEPTOR-RELATED"/>
    <property type="match status" value="1"/>
</dbReference>
<keyword evidence="3 14" id="KW-0813">Transport</keyword>
<keyword evidence="11 14" id="KW-0472">Membrane</keyword>
<evidence type="ECO:0000256" key="15">
    <source>
        <dbReference type="PROSITE-ProRule" id="PRU10144"/>
    </source>
</evidence>
<evidence type="ECO:0000256" key="2">
    <source>
        <dbReference type="ARBA" id="ARBA00009810"/>
    </source>
</evidence>
<organism evidence="20 21">
    <name type="scientific">Pigmentiphaga kullae</name>
    <dbReference type="NCBI Taxonomy" id="151784"/>
    <lineage>
        <taxon>Bacteria</taxon>
        <taxon>Pseudomonadati</taxon>
        <taxon>Pseudomonadota</taxon>
        <taxon>Betaproteobacteria</taxon>
        <taxon>Burkholderiales</taxon>
        <taxon>Alcaligenaceae</taxon>
        <taxon>Pigmentiphaga</taxon>
    </lineage>
</organism>
<evidence type="ECO:0000256" key="7">
    <source>
        <dbReference type="ARBA" id="ARBA00022729"/>
    </source>
</evidence>
<dbReference type="PROSITE" id="PS52016">
    <property type="entry name" value="TONB_DEPENDENT_REC_3"/>
    <property type="match status" value="1"/>
</dbReference>
<comment type="subcellular location">
    <subcellularLocation>
        <location evidence="1 14">Cell outer membrane</location>
        <topology evidence="1 14">Multi-pass membrane protein</topology>
    </subcellularLocation>
</comment>
<keyword evidence="7 17" id="KW-0732">Signal</keyword>
<evidence type="ECO:0000256" key="3">
    <source>
        <dbReference type="ARBA" id="ARBA00022448"/>
    </source>
</evidence>
<dbReference type="AlphaFoldDB" id="A0A4Q7NDB9"/>
<proteinExistence type="inferred from homology"/>
<name>A0A4Q7NDB9_9BURK</name>
<dbReference type="GO" id="GO:0009279">
    <property type="term" value="C:cell outer membrane"/>
    <property type="evidence" value="ECO:0007669"/>
    <property type="project" value="UniProtKB-SubCell"/>
</dbReference>
<evidence type="ECO:0000256" key="6">
    <source>
        <dbReference type="ARBA" id="ARBA00022692"/>
    </source>
</evidence>
<keyword evidence="10 16" id="KW-0798">TonB box</keyword>
<dbReference type="PROSITE" id="PS01156">
    <property type="entry name" value="TONB_DEPENDENT_REC_2"/>
    <property type="match status" value="1"/>
</dbReference>
<keyword evidence="5" id="KW-0410">Iron transport</keyword>
<dbReference type="CDD" id="cd01347">
    <property type="entry name" value="ligand_gated_channel"/>
    <property type="match status" value="1"/>
</dbReference>
<keyword evidence="8" id="KW-0408">Iron</keyword>
<dbReference type="EMBL" id="SGXC01000002">
    <property type="protein sequence ID" value="RZS80667.1"/>
    <property type="molecule type" value="Genomic_DNA"/>
</dbReference>
<evidence type="ECO:0000256" key="17">
    <source>
        <dbReference type="SAM" id="SignalP"/>
    </source>
</evidence>
<dbReference type="GO" id="GO:0015891">
    <property type="term" value="P:siderophore transport"/>
    <property type="evidence" value="ECO:0007669"/>
    <property type="project" value="InterPro"/>
</dbReference>
<keyword evidence="4 14" id="KW-1134">Transmembrane beta strand</keyword>
<keyword evidence="12 20" id="KW-0675">Receptor</keyword>
<evidence type="ECO:0000256" key="16">
    <source>
        <dbReference type="RuleBase" id="RU003357"/>
    </source>
</evidence>
<evidence type="ECO:0000259" key="19">
    <source>
        <dbReference type="Pfam" id="PF07715"/>
    </source>
</evidence>
<feature type="short sequence motif" description="TonB C-terminal box" evidence="15">
    <location>
        <begin position="692"/>
        <end position="709"/>
    </location>
</feature>
<dbReference type="Gene3D" id="2.170.130.10">
    <property type="entry name" value="TonB-dependent receptor, plug domain"/>
    <property type="match status" value="1"/>
</dbReference>
<evidence type="ECO:0000256" key="12">
    <source>
        <dbReference type="ARBA" id="ARBA00023170"/>
    </source>
</evidence>
<accession>A0A4Q7NDB9</accession>
<dbReference type="InterPro" id="IPR010105">
    <property type="entry name" value="TonB_sidphr_rcpt"/>
</dbReference>
<evidence type="ECO:0000259" key="18">
    <source>
        <dbReference type="Pfam" id="PF00593"/>
    </source>
</evidence>
<evidence type="ECO:0000313" key="21">
    <source>
        <dbReference type="Proteomes" id="UP000292445"/>
    </source>
</evidence>
<dbReference type="InterPro" id="IPR036942">
    <property type="entry name" value="Beta-barrel_TonB_sf"/>
</dbReference>
<dbReference type="InterPro" id="IPR012910">
    <property type="entry name" value="Plug_dom"/>
</dbReference>
<dbReference type="Pfam" id="PF07715">
    <property type="entry name" value="Plug"/>
    <property type="match status" value="1"/>
</dbReference>
<dbReference type="Proteomes" id="UP000292445">
    <property type="component" value="Unassembled WGS sequence"/>
</dbReference>
<evidence type="ECO:0000256" key="13">
    <source>
        <dbReference type="ARBA" id="ARBA00023237"/>
    </source>
</evidence>
<keyword evidence="13 14" id="KW-0998">Cell outer membrane</keyword>
<dbReference type="InterPro" id="IPR039426">
    <property type="entry name" value="TonB-dep_rcpt-like"/>
</dbReference>
<dbReference type="SUPFAM" id="SSF56935">
    <property type="entry name" value="Porins"/>
    <property type="match status" value="1"/>
</dbReference>
<comment type="similarity">
    <text evidence="2 14 16">Belongs to the TonB-dependent receptor family.</text>
</comment>
<keyword evidence="21" id="KW-1185">Reference proteome</keyword>
<evidence type="ECO:0000256" key="1">
    <source>
        <dbReference type="ARBA" id="ARBA00004571"/>
    </source>
</evidence>